<dbReference type="EMBL" id="LR796875">
    <property type="protein sequence ID" value="CAB4171848.1"/>
    <property type="molecule type" value="Genomic_DNA"/>
</dbReference>
<sequence length="66" mass="6987">MTFLTKREVADILRVSQSVVDSYIKSGNLLATKPGGRVLIDKSDLSAFLEAGRIVSGPVGSPGRLV</sequence>
<organism evidence="4">
    <name type="scientific">uncultured Caudovirales phage</name>
    <dbReference type="NCBI Taxonomy" id="2100421"/>
    <lineage>
        <taxon>Viruses</taxon>
        <taxon>Duplodnaviria</taxon>
        <taxon>Heunggongvirae</taxon>
        <taxon>Uroviricota</taxon>
        <taxon>Caudoviricetes</taxon>
        <taxon>Peduoviridae</taxon>
        <taxon>Maltschvirus</taxon>
        <taxon>Maltschvirus maltsch</taxon>
    </lineage>
</organism>
<feature type="domain" description="Helix-turn-helix" evidence="1">
    <location>
        <begin position="3"/>
        <end position="52"/>
    </location>
</feature>
<name>A0A6J5RTB4_9CAUD</name>
<dbReference type="InterPro" id="IPR041657">
    <property type="entry name" value="HTH_17"/>
</dbReference>
<dbReference type="Pfam" id="PF12728">
    <property type="entry name" value="HTH_17"/>
    <property type="match status" value="1"/>
</dbReference>
<gene>
    <name evidence="3" type="ORF">UFOVP1156_56</name>
    <name evidence="4" type="ORF">UFOVP1346_40</name>
    <name evidence="2" type="ORF">UFOVP921_20</name>
</gene>
<evidence type="ECO:0000313" key="4">
    <source>
        <dbReference type="EMBL" id="CAB4200433.1"/>
    </source>
</evidence>
<evidence type="ECO:0000313" key="2">
    <source>
        <dbReference type="EMBL" id="CAB4171848.1"/>
    </source>
</evidence>
<protein>
    <submittedName>
        <fullName evidence="4">Excise, DNA binding domain, excisionase family</fullName>
    </submittedName>
</protein>
<dbReference type="NCBIfam" id="TIGR01764">
    <property type="entry name" value="excise"/>
    <property type="match status" value="1"/>
</dbReference>
<dbReference type="InterPro" id="IPR009061">
    <property type="entry name" value="DNA-bd_dom_put_sf"/>
</dbReference>
<evidence type="ECO:0000313" key="3">
    <source>
        <dbReference type="EMBL" id="CAB4187732.1"/>
    </source>
</evidence>
<dbReference type="InterPro" id="IPR010093">
    <property type="entry name" value="SinI_DNA-bd"/>
</dbReference>
<reference evidence="4" key="1">
    <citation type="submission" date="2020-05" db="EMBL/GenBank/DDBJ databases">
        <authorList>
            <person name="Chiriac C."/>
            <person name="Salcher M."/>
            <person name="Ghai R."/>
            <person name="Kavagutti S V."/>
        </authorList>
    </citation>
    <scope>NUCLEOTIDE SEQUENCE</scope>
</reference>
<dbReference type="EMBL" id="LR797103">
    <property type="protein sequence ID" value="CAB4187732.1"/>
    <property type="molecule type" value="Genomic_DNA"/>
</dbReference>
<dbReference type="SUPFAM" id="SSF46955">
    <property type="entry name" value="Putative DNA-binding domain"/>
    <property type="match status" value="1"/>
</dbReference>
<accession>A0A6J5RTB4</accession>
<evidence type="ECO:0000259" key="1">
    <source>
        <dbReference type="Pfam" id="PF12728"/>
    </source>
</evidence>
<dbReference type="GO" id="GO:0003677">
    <property type="term" value="F:DNA binding"/>
    <property type="evidence" value="ECO:0007669"/>
    <property type="project" value="InterPro"/>
</dbReference>
<proteinExistence type="predicted"/>
<dbReference type="EMBL" id="LR797295">
    <property type="protein sequence ID" value="CAB4200433.1"/>
    <property type="molecule type" value="Genomic_DNA"/>
</dbReference>